<dbReference type="STRING" id="4565.A0A3B6CD61"/>
<feature type="domain" description="MATH" evidence="4">
    <location>
        <begin position="27"/>
        <end position="156"/>
    </location>
</feature>
<keyword evidence="6" id="KW-1185">Reference proteome</keyword>
<evidence type="ECO:0000313" key="6">
    <source>
        <dbReference type="Proteomes" id="UP000019116"/>
    </source>
</evidence>
<evidence type="ECO:0000259" key="3">
    <source>
        <dbReference type="PROSITE" id="PS50097"/>
    </source>
</evidence>
<dbReference type="SUPFAM" id="SSF54695">
    <property type="entry name" value="POZ domain"/>
    <property type="match status" value="1"/>
</dbReference>
<protein>
    <recommendedName>
        <fullName evidence="7">BTB domain-containing protein</fullName>
    </recommendedName>
</protein>
<dbReference type="InterPro" id="IPR000210">
    <property type="entry name" value="BTB/POZ_dom"/>
</dbReference>
<evidence type="ECO:0000256" key="1">
    <source>
        <dbReference type="ARBA" id="ARBA00004906"/>
    </source>
</evidence>
<comment type="pathway">
    <text evidence="1">Protein modification; protein ubiquitination.</text>
</comment>
<dbReference type="AlphaFoldDB" id="A0A3B6CD61"/>
<dbReference type="Pfam" id="PF00651">
    <property type="entry name" value="BTB"/>
    <property type="match status" value="1"/>
</dbReference>
<evidence type="ECO:0008006" key="7">
    <source>
        <dbReference type="Google" id="ProtNLM"/>
    </source>
</evidence>
<dbReference type="CDD" id="cd00121">
    <property type="entry name" value="MATH"/>
    <property type="match status" value="1"/>
</dbReference>
<accession>A0A3B6CD61</accession>
<feature type="domain" description="BTB" evidence="3">
    <location>
        <begin position="192"/>
        <end position="259"/>
    </location>
</feature>
<dbReference type="Gene3D" id="2.60.210.10">
    <property type="entry name" value="Apoptosis, Tumor Necrosis Factor Receptor Associated Protein 2, Chain A"/>
    <property type="match status" value="1"/>
</dbReference>
<evidence type="ECO:0000313" key="5">
    <source>
        <dbReference type="EnsemblPlants" id="TraesCS2B02G493100.1"/>
    </source>
</evidence>
<dbReference type="InterPro" id="IPR002083">
    <property type="entry name" value="MATH/TRAF_dom"/>
</dbReference>
<proteinExistence type="inferred from homology"/>
<organism evidence="5">
    <name type="scientific">Triticum aestivum</name>
    <name type="common">Wheat</name>
    <dbReference type="NCBI Taxonomy" id="4565"/>
    <lineage>
        <taxon>Eukaryota</taxon>
        <taxon>Viridiplantae</taxon>
        <taxon>Streptophyta</taxon>
        <taxon>Embryophyta</taxon>
        <taxon>Tracheophyta</taxon>
        <taxon>Spermatophyta</taxon>
        <taxon>Magnoliopsida</taxon>
        <taxon>Liliopsida</taxon>
        <taxon>Poales</taxon>
        <taxon>Poaceae</taxon>
        <taxon>BOP clade</taxon>
        <taxon>Pooideae</taxon>
        <taxon>Triticodae</taxon>
        <taxon>Triticeae</taxon>
        <taxon>Triticinae</taxon>
        <taxon>Triticum</taxon>
    </lineage>
</organism>
<dbReference type="GO" id="GO:0016567">
    <property type="term" value="P:protein ubiquitination"/>
    <property type="evidence" value="ECO:0007669"/>
    <property type="project" value="InterPro"/>
</dbReference>
<reference evidence="5" key="1">
    <citation type="submission" date="2018-08" db="EMBL/GenBank/DDBJ databases">
        <authorList>
            <person name="Rossello M."/>
        </authorList>
    </citation>
    <scope>NUCLEOTIDE SEQUENCE [LARGE SCALE GENOMIC DNA]</scope>
    <source>
        <strain evidence="5">cv. Chinese Spring</strain>
    </source>
</reference>
<name>A0A3B6CD61_WHEAT</name>
<dbReference type="SMR" id="A0A3B6CD61"/>
<dbReference type="InterPro" id="IPR011333">
    <property type="entry name" value="SKP1/BTB/POZ_sf"/>
</dbReference>
<dbReference type="Gramene" id="TraesROB_scaffold_031115_01G000100.1">
    <property type="protein sequence ID" value="TraesROB_scaffold_031115_01G000100.1"/>
    <property type="gene ID" value="TraesROB_scaffold_031115_01G000100"/>
</dbReference>
<dbReference type="EnsemblPlants" id="TraesCS2B02G493100.1">
    <property type="protein sequence ID" value="TraesCS2B02G493100.1"/>
    <property type="gene ID" value="TraesCS2B02G493100"/>
</dbReference>
<dbReference type="OrthoDB" id="6359816at2759"/>
<dbReference type="SUPFAM" id="SSF49599">
    <property type="entry name" value="TRAF domain-like"/>
    <property type="match status" value="1"/>
</dbReference>
<dbReference type="PROSITE" id="PS50097">
    <property type="entry name" value="BTB"/>
    <property type="match status" value="1"/>
</dbReference>
<dbReference type="InterPro" id="IPR008974">
    <property type="entry name" value="TRAF-like"/>
</dbReference>
<dbReference type="Gramene" id="TraesCS2B03G1241500.1">
    <property type="protein sequence ID" value="TraesCS2B03G1241500.1.CDS"/>
    <property type="gene ID" value="TraesCS2B03G1241500"/>
</dbReference>
<reference evidence="5" key="2">
    <citation type="submission" date="2018-10" db="UniProtKB">
        <authorList>
            <consortium name="EnsemblPlants"/>
        </authorList>
    </citation>
    <scope>IDENTIFICATION</scope>
</reference>
<dbReference type="Pfam" id="PF24570">
    <property type="entry name" value="BACK_BPM_SPOP"/>
    <property type="match status" value="1"/>
</dbReference>
<dbReference type="Gramene" id="TraesCS2B02G493100.1">
    <property type="protein sequence ID" value="TraesCS2B02G493100.1"/>
    <property type="gene ID" value="TraesCS2B02G493100"/>
</dbReference>
<dbReference type="SMART" id="SM00225">
    <property type="entry name" value="BTB"/>
    <property type="match status" value="1"/>
</dbReference>
<sequence>MANKSTSEVSHGQLPKTSSTCLTESVTAVHDFEVANYRLLDGIGVGKQVRSSYFSVAGFEWFINFFPDGRMADYADYTSVFLDRVIQQNDTRNVRTKLTLNMLEKDGEAQLTKCDEIDHVFSSAKSYWGYFRFVAKAKLKSLSQANNGFFIIRCVLTVIKEPRTEVKRNTVVVPQPNLQDQLCQMWKDGQGADVTFSVDGQLFKAHRCLLAARSLVFKAELLGPMKEKETHCIKIDDIDPEIFEALLHFIYTDSLIVGEHHKEGEIAKLQHLLVASDRYGLDRLNVMCESKLSECIDVETVATTLVLAEQHHCKDLKEACVEFMAPRNVLQAVMETDGFKHLVASCPLVMKELLPWCPVVSSPGISSL</sequence>
<dbReference type="Gene3D" id="3.30.710.10">
    <property type="entry name" value="Potassium Channel Kv1.1, Chain A"/>
    <property type="match status" value="1"/>
</dbReference>
<dbReference type="PROSITE" id="PS50144">
    <property type="entry name" value="MATH"/>
    <property type="match status" value="1"/>
</dbReference>
<dbReference type="InterPro" id="IPR045005">
    <property type="entry name" value="BPM1-6"/>
</dbReference>
<evidence type="ECO:0000256" key="2">
    <source>
        <dbReference type="ARBA" id="ARBA00010846"/>
    </source>
</evidence>
<dbReference type="Gene3D" id="1.25.40.420">
    <property type="match status" value="1"/>
</dbReference>
<evidence type="ECO:0000259" key="4">
    <source>
        <dbReference type="PROSITE" id="PS50144"/>
    </source>
</evidence>
<comment type="similarity">
    <text evidence="2">Belongs to the Tdpoz family.</text>
</comment>
<dbReference type="InterPro" id="IPR056423">
    <property type="entry name" value="BACK_BPM_SPOP"/>
</dbReference>
<dbReference type="Pfam" id="PF22486">
    <property type="entry name" value="MATH_2"/>
    <property type="match status" value="1"/>
</dbReference>
<dbReference type="Proteomes" id="UP000019116">
    <property type="component" value="Chromosome 2B"/>
</dbReference>
<dbReference type="PANTHER" id="PTHR26379">
    <property type="entry name" value="BTB/POZ AND MATH DOMAIN-CONTAINING PROTEIN 1"/>
    <property type="match status" value="1"/>
</dbReference>
<gene>
    <name evidence="5" type="primary">LOC123046793</name>
</gene>
<dbReference type="PANTHER" id="PTHR26379:SF324">
    <property type="entry name" value="BTB DOMAIN-CONTAINING PROTEIN"/>
    <property type="match status" value="1"/>
</dbReference>